<proteinExistence type="predicted"/>
<keyword evidence="2" id="KW-0285">Flavoprotein</keyword>
<protein>
    <submittedName>
        <fullName evidence="6">3-oxo-5-alpha-steroid 4-dehydrogenase</fullName>
        <ecNumber evidence="6">1.3.99.5</ecNumber>
    </submittedName>
</protein>
<dbReference type="Gene3D" id="3.50.50.60">
    <property type="entry name" value="FAD/NAD(P)-binding domain"/>
    <property type="match status" value="2"/>
</dbReference>
<dbReference type="NCBIfam" id="NF005511">
    <property type="entry name" value="PRK07121.1-4"/>
    <property type="match status" value="1"/>
</dbReference>
<evidence type="ECO:0000313" key="7">
    <source>
        <dbReference type="Proteomes" id="UP000379480"/>
    </source>
</evidence>
<evidence type="ECO:0000256" key="1">
    <source>
        <dbReference type="ARBA" id="ARBA00001974"/>
    </source>
</evidence>
<evidence type="ECO:0000256" key="2">
    <source>
        <dbReference type="ARBA" id="ARBA00022630"/>
    </source>
</evidence>
<evidence type="ECO:0000259" key="5">
    <source>
        <dbReference type="Pfam" id="PF00890"/>
    </source>
</evidence>
<dbReference type="InterPro" id="IPR003953">
    <property type="entry name" value="FAD-dep_OxRdtase_2_FAD-bd"/>
</dbReference>
<dbReference type="InterPro" id="IPR027477">
    <property type="entry name" value="Succ_DH/fumarate_Rdtase_cat_sf"/>
</dbReference>
<accession>A0A5E7DVC5</accession>
<feature type="domain" description="FAD-dependent oxidoreductase 2 FAD-binding" evidence="5">
    <location>
        <begin position="31"/>
        <end position="521"/>
    </location>
</feature>
<dbReference type="InterPro" id="IPR050315">
    <property type="entry name" value="FAD-oxidoreductase_2"/>
</dbReference>
<comment type="cofactor">
    <cofactor evidence="1">
        <name>FAD</name>
        <dbReference type="ChEBI" id="CHEBI:57692"/>
    </cofactor>
</comment>
<evidence type="ECO:0000256" key="3">
    <source>
        <dbReference type="ARBA" id="ARBA00022827"/>
    </source>
</evidence>
<dbReference type="OrthoDB" id="337830at2"/>
<dbReference type="SUPFAM" id="SSF56425">
    <property type="entry name" value="Succinate dehydrogenase/fumarate reductase flavoprotein, catalytic domain"/>
    <property type="match status" value="1"/>
</dbReference>
<evidence type="ECO:0000313" key="6">
    <source>
        <dbReference type="EMBL" id="VVO12424.1"/>
    </source>
</evidence>
<dbReference type="AlphaFoldDB" id="A0A5E7DVC5"/>
<dbReference type="Pfam" id="PF00890">
    <property type="entry name" value="FAD_binding_2"/>
    <property type="match status" value="1"/>
</dbReference>
<sequence>MATFDDSFCTPIQTPLQIADSSALLWDEHCDVLIIGWGAAGACSALEARALGADVLIADRFTGGGASAKSGGVVYAGGGTRHQQAAGFSDTPEAMFDYLKHETQNVISDDTLRRFCADSVSNLDWLESHGAPYGHQMPPGGKTSYPPDGYFLYYSGNELVPQHGGPLPPAPRGHRTVGKGQCGAVLYAHLKTACLHAGARPLLQAAAKRLVVDSQGRVVGAEMWCMPPGSPQAKLHARLAARAERLQNFAPGYCKKLRERIGQLERDFARPRLVHARNGVILSTGGFIFNRELIKRHAPKFERNFKVGATGCDGSGLRLGTSIGGQGAGLERVSAWRFLNPPYSWHKGIVVNREGRRFCNEEVYGATLGQPLMEEQGGKAWLVLDAPLRKKAIREALFGGYWWFQSLPALVLMLFKVRKGQHLSQLATATGMNPTALRESVLAANAAARGEAPEPFGKSPGGRQVLDQGPFYACDISVTNPVFPLGALTLGGLRVDELNGAVLDGQGQAIPGLYAAGRTALGIPSHLYISGLSLADCVFSGRRAGAAAARFMDQQLHPTLAQETT</sequence>
<dbReference type="EC" id="1.3.99.5" evidence="6"/>
<organism evidence="6 7">
    <name type="scientific">Pseudomonas fluorescens</name>
    <dbReference type="NCBI Taxonomy" id="294"/>
    <lineage>
        <taxon>Bacteria</taxon>
        <taxon>Pseudomonadati</taxon>
        <taxon>Pseudomonadota</taxon>
        <taxon>Gammaproteobacteria</taxon>
        <taxon>Pseudomonadales</taxon>
        <taxon>Pseudomonadaceae</taxon>
        <taxon>Pseudomonas</taxon>
    </lineage>
</organism>
<dbReference type="Proteomes" id="UP000379480">
    <property type="component" value="Unassembled WGS sequence"/>
</dbReference>
<dbReference type="GO" id="GO:0008202">
    <property type="term" value="P:steroid metabolic process"/>
    <property type="evidence" value="ECO:0007669"/>
    <property type="project" value="UniProtKB-ARBA"/>
</dbReference>
<name>A0A5E7DVC5_PSEFL</name>
<dbReference type="InterPro" id="IPR036188">
    <property type="entry name" value="FAD/NAD-bd_sf"/>
</dbReference>
<evidence type="ECO:0000256" key="4">
    <source>
        <dbReference type="ARBA" id="ARBA00023002"/>
    </source>
</evidence>
<reference evidence="6 7" key="1">
    <citation type="submission" date="2019-09" db="EMBL/GenBank/DDBJ databases">
        <authorList>
            <person name="Chandra G."/>
            <person name="Truman W A."/>
        </authorList>
    </citation>
    <scope>NUCLEOTIDE SEQUENCE [LARGE SCALE GENOMIC DNA]</scope>
    <source>
        <strain evidence="6">PS723</strain>
    </source>
</reference>
<dbReference type="PANTHER" id="PTHR43400">
    <property type="entry name" value="FUMARATE REDUCTASE"/>
    <property type="match status" value="1"/>
</dbReference>
<dbReference type="Gene3D" id="3.90.700.10">
    <property type="entry name" value="Succinate dehydrogenase/fumarate reductase flavoprotein, catalytic domain"/>
    <property type="match status" value="1"/>
</dbReference>
<dbReference type="PANTHER" id="PTHR43400:SF10">
    <property type="entry name" value="3-OXOSTEROID 1-DEHYDROGENASE"/>
    <property type="match status" value="1"/>
</dbReference>
<keyword evidence="3" id="KW-0274">FAD</keyword>
<keyword evidence="4 6" id="KW-0560">Oxidoreductase</keyword>
<dbReference type="RefSeq" id="WP_150804902.1">
    <property type="nucleotide sequence ID" value="NZ_CABVHY010000017.1"/>
</dbReference>
<gene>
    <name evidence="6" type="ORF">PS723_03527</name>
</gene>
<dbReference type="EMBL" id="CABVHY010000017">
    <property type="protein sequence ID" value="VVO12424.1"/>
    <property type="molecule type" value="Genomic_DNA"/>
</dbReference>
<dbReference type="GO" id="GO:0003865">
    <property type="term" value="F:3-oxo-5-alpha-steroid 4-dehydrogenase activity"/>
    <property type="evidence" value="ECO:0007669"/>
    <property type="project" value="UniProtKB-EC"/>
</dbReference>
<dbReference type="SUPFAM" id="SSF51905">
    <property type="entry name" value="FAD/NAD(P)-binding domain"/>
    <property type="match status" value="1"/>
</dbReference>